<evidence type="ECO:0000313" key="2">
    <source>
        <dbReference type="Proteomes" id="UP000694228"/>
    </source>
</evidence>
<organism evidence="1 2">
    <name type="scientific">Methanospirillum hungatei</name>
    <dbReference type="NCBI Taxonomy" id="2203"/>
    <lineage>
        <taxon>Archaea</taxon>
        <taxon>Methanobacteriati</taxon>
        <taxon>Methanobacteriota</taxon>
        <taxon>Stenosarchaea group</taxon>
        <taxon>Methanomicrobia</taxon>
        <taxon>Methanomicrobiales</taxon>
        <taxon>Methanospirillaceae</taxon>
        <taxon>Methanospirillum</taxon>
    </lineage>
</organism>
<reference evidence="1 2" key="1">
    <citation type="submission" date="2021-06" db="EMBL/GenBank/DDBJ databases">
        <title>Complete genome sequence of the secondary alcohol utilizing methanogen Methanospirillum hungatei strain GP1.</title>
        <authorList>
            <person name="Day L.A."/>
            <person name="Costa K.C."/>
        </authorList>
    </citation>
    <scope>NUCLEOTIDE SEQUENCE [LARGE SCALE GENOMIC DNA]</scope>
    <source>
        <strain evidence="1 2">GP1</strain>
    </source>
</reference>
<proteinExistence type="predicted"/>
<evidence type="ECO:0000313" key="1">
    <source>
        <dbReference type="EMBL" id="QXO95385.1"/>
    </source>
</evidence>
<dbReference type="EMBL" id="CP077107">
    <property type="protein sequence ID" value="QXO95385.1"/>
    <property type="molecule type" value="Genomic_DNA"/>
</dbReference>
<sequence length="231" mass="25523">MKRMYQSGILLTLCLFLVCTGFAEEIPAENTITDFSWAGTWTDVNYTLTLEQNESEVTGIAISHNPDLNDPFLLSGTLSEDGKELTAILKDSGTLTLILSDDQISFTGNGTVDQFSDETEPYTYNTEGFRNGTILDPENIWSGDWLTQNSSFTIHQSGNSVTGTYFNLSSPDGYGIFEGLVSDDGKTLSTTWEYPDNATFALSDDGMYLIETDCEEMDYAEGTCLNLTREL</sequence>
<name>A0A8F5VPY1_METHU</name>
<accession>A0A8F5VPY1</accession>
<dbReference type="OrthoDB" id="119495at2157"/>
<protein>
    <submittedName>
        <fullName evidence="1">Uncharacterized protein</fullName>
    </submittedName>
</protein>
<gene>
    <name evidence="1" type="ORF">KSK55_02990</name>
</gene>
<dbReference type="Proteomes" id="UP000694228">
    <property type="component" value="Chromosome"/>
</dbReference>
<dbReference type="AlphaFoldDB" id="A0A8F5VPY1"/>